<sequence>MARPQVLLDSCLAESGVGNESARLLTAGTGEVMYLYSSFSSHVDVYRYQVAYLLDLFDRDRHVEWCLLHNASEGGKALIKALGGTIIGRGPEKEFGGVKIGHKHYAWALSMVRVVDFLSSEMAAMELDIGQTGLVERVDSKPRALS</sequence>
<keyword evidence="2" id="KW-1185">Reference proteome</keyword>
<name>A0A1M5UGA0_9GAMM</name>
<dbReference type="Proteomes" id="UP000184268">
    <property type="component" value="Unassembled WGS sequence"/>
</dbReference>
<protein>
    <submittedName>
        <fullName evidence="1">Uncharacterized protein</fullName>
    </submittedName>
</protein>
<evidence type="ECO:0000313" key="2">
    <source>
        <dbReference type="Proteomes" id="UP000184268"/>
    </source>
</evidence>
<gene>
    <name evidence="1" type="ORF">SAMN02745129_2556</name>
</gene>
<dbReference type="AlphaFoldDB" id="A0A1M5UGA0"/>
<proteinExistence type="predicted"/>
<accession>A0A1M5UGA0</accession>
<reference evidence="1 2" key="1">
    <citation type="submission" date="2016-11" db="EMBL/GenBank/DDBJ databases">
        <authorList>
            <person name="Jaros S."/>
            <person name="Januszkiewicz K."/>
            <person name="Wedrychowicz H."/>
        </authorList>
    </citation>
    <scope>NUCLEOTIDE SEQUENCE [LARGE SCALE GENOMIC DNA]</scope>
    <source>
        <strain evidence="1 2">DSM 16917</strain>
    </source>
</reference>
<evidence type="ECO:0000313" key="1">
    <source>
        <dbReference type="EMBL" id="SHH61987.1"/>
    </source>
</evidence>
<dbReference type="EMBL" id="FQXG01000003">
    <property type="protein sequence ID" value="SHH61987.1"/>
    <property type="molecule type" value="Genomic_DNA"/>
</dbReference>
<dbReference type="STRING" id="299255.SAMN02745129_2556"/>
<organism evidence="1 2">
    <name type="scientific">Ferrimonas marina</name>
    <dbReference type="NCBI Taxonomy" id="299255"/>
    <lineage>
        <taxon>Bacteria</taxon>
        <taxon>Pseudomonadati</taxon>
        <taxon>Pseudomonadota</taxon>
        <taxon>Gammaproteobacteria</taxon>
        <taxon>Alteromonadales</taxon>
        <taxon>Ferrimonadaceae</taxon>
        <taxon>Ferrimonas</taxon>
    </lineage>
</organism>